<keyword evidence="1" id="KW-0378">Hydrolase</keyword>
<dbReference type="AlphaFoldDB" id="A0AAE1YQ12"/>
<proteinExistence type="predicted"/>
<organism evidence="1 2">
    <name type="scientific">Sesamum alatum</name>
    <dbReference type="NCBI Taxonomy" id="300844"/>
    <lineage>
        <taxon>Eukaryota</taxon>
        <taxon>Viridiplantae</taxon>
        <taxon>Streptophyta</taxon>
        <taxon>Embryophyta</taxon>
        <taxon>Tracheophyta</taxon>
        <taxon>Spermatophyta</taxon>
        <taxon>Magnoliopsida</taxon>
        <taxon>eudicotyledons</taxon>
        <taxon>Gunneridae</taxon>
        <taxon>Pentapetalae</taxon>
        <taxon>asterids</taxon>
        <taxon>lamiids</taxon>
        <taxon>Lamiales</taxon>
        <taxon>Pedaliaceae</taxon>
        <taxon>Sesamum</taxon>
    </lineage>
</organism>
<evidence type="ECO:0000313" key="1">
    <source>
        <dbReference type="EMBL" id="KAK4434082.1"/>
    </source>
</evidence>
<accession>A0AAE1YQ12</accession>
<gene>
    <name evidence="1" type="ORF">Salat_0570900</name>
</gene>
<dbReference type="EMBL" id="JACGWO010000002">
    <property type="protein sequence ID" value="KAK4434082.1"/>
    <property type="molecule type" value="Genomic_DNA"/>
</dbReference>
<evidence type="ECO:0000313" key="2">
    <source>
        <dbReference type="Proteomes" id="UP001293254"/>
    </source>
</evidence>
<sequence length="160" mass="18528">MRQKLIWKFTVSGCRKKAPLVMCLRISGRRSNFLAQVQTQIYPGSDKISTINDNRWTLRAEEIPEEEKFLGPMVVRLCLISRLVCRTSCKYEMKSFQSGNLLLCRIVEQITWRIQILCSTISREAVFVFLGNNILDWYTLTITLEGLLQQISIAPYMTSL</sequence>
<protein>
    <submittedName>
        <fullName evidence="1">Ubiquitin carboxyl-terminal hydrolase 12</fullName>
    </submittedName>
</protein>
<name>A0AAE1YQ12_9LAMI</name>
<reference evidence="1" key="1">
    <citation type="submission" date="2020-06" db="EMBL/GenBank/DDBJ databases">
        <authorList>
            <person name="Li T."/>
            <person name="Hu X."/>
            <person name="Zhang T."/>
            <person name="Song X."/>
            <person name="Zhang H."/>
            <person name="Dai N."/>
            <person name="Sheng W."/>
            <person name="Hou X."/>
            <person name="Wei L."/>
        </authorList>
    </citation>
    <scope>NUCLEOTIDE SEQUENCE</scope>
    <source>
        <strain evidence="1">3651</strain>
        <tissue evidence="1">Leaf</tissue>
    </source>
</reference>
<comment type="caution">
    <text evidence="1">The sequence shown here is derived from an EMBL/GenBank/DDBJ whole genome shotgun (WGS) entry which is preliminary data.</text>
</comment>
<reference evidence="1" key="2">
    <citation type="journal article" date="2024" name="Plant">
        <title>Genomic evolution and insights into agronomic trait innovations of Sesamum species.</title>
        <authorList>
            <person name="Miao H."/>
            <person name="Wang L."/>
            <person name="Qu L."/>
            <person name="Liu H."/>
            <person name="Sun Y."/>
            <person name="Le M."/>
            <person name="Wang Q."/>
            <person name="Wei S."/>
            <person name="Zheng Y."/>
            <person name="Lin W."/>
            <person name="Duan Y."/>
            <person name="Cao H."/>
            <person name="Xiong S."/>
            <person name="Wang X."/>
            <person name="Wei L."/>
            <person name="Li C."/>
            <person name="Ma Q."/>
            <person name="Ju M."/>
            <person name="Zhao R."/>
            <person name="Li G."/>
            <person name="Mu C."/>
            <person name="Tian Q."/>
            <person name="Mei H."/>
            <person name="Zhang T."/>
            <person name="Gao T."/>
            <person name="Zhang H."/>
        </authorList>
    </citation>
    <scope>NUCLEOTIDE SEQUENCE</scope>
    <source>
        <strain evidence="1">3651</strain>
    </source>
</reference>
<dbReference type="Proteomes" id="UP001293254">
    <property type="component" value="Unassembled WGS sequence"/>
</dbReference>
<keyword evidence="2" id="KW-1185">Reference proteome</keyword>
<dbReference type="GO" id="GO:0016787">
    <property type="term" value="F:hydrolase activity"/>
    <property type="evidence" value="ECO:0007669"/>
    <property type="project" value="UniProtKB-KW"/>
</dbReference>